<dbReference type="EMBL" id="LK932465">
    <property type="protein sequence ID" value="CDS83252.1"/>
    <property type="molecule type" value="Genomic_DNA"/>
</dbReference>
<dbReference type="RefSeq" id="WP_022621475.1">
    <property type="nucleotide sequence ID" value="NZ_FULU01000007.1"/>
</dbReference>
<gene>
    <name evidence="4" type="ORF">BN1095_210178</name>
    <name evidence="2" type="ORF">BN1096_160170</name>
    <name evidence="3" type="ORF">BN1097_140173</name>
</gene>
<reference evidence="3" key="1">
    <citation type="submission" date="2014-07" db="EMBL/GenBank/DDBJ databases">
        <authorList>
            <person name="Monot Marc"/>
        </authorList>
    </citation>
    <scope>NUCLEOTIDE SEQUENCE</scope>
    <source>
        <strain evidence="4">7032989</strain>
        <strain evidence="3">7032994</strain>
    </source>
</reference>
<dbReference type="AlphaFoldDB" id="A0A068ZXA6"/>
<keyword evidence="2" id="KW-0966">Cell projection</keyword>
<proteinExistence type="predicted"/>
<keyword evidence="2" id="KW-0969">Cilium</keyword>
<dbReference type="EMBL" id="LK932861">
    <property type="protein sequence ID" value="CDS99215.1"/>
    <property type="molecule type" value="Genomic_DNA"/>
</dbReference>
<keyword evidence="1" id="KW-0812">Transmembrane</keyword>
<keyword evidence="2" id="KW-0282">Flagellum</keyword>
<accession>A0A068ZXA6</accession>
<evidence type="ECO:0000313" key="2">
    <source>
        <dbReference type="EMBL" id="CDS83252.1"/>
    </source>
</evidence>
<keyword evidence="1" id="KW-0472">Membrane</keyword>
<evidence type="ECO:0000313" key="3">
    <source>
        <dbReference type="EMBL" id="CDS83364.1"/>
    </source>
</evidence>
<evidence type="ECO:0000313" key="4">
    <source>
        <dbReference type="EMBL" id="CDS99215.1"/>
    </source>
</evidence>
<organism evidence="3">
    <name type="scientific">Clostridioides difficile</name>
    <name type="common">Peptoclostridium difficile</name>
    <dbReference type="NCBI Taxonomy" id="1496"/>
    <lineage>
        <taxon>Bacteria</taxon>
        <taxon>Bacillati</taxon>
        <taxon>Bacillota</taxon>
        <taxon>Clostridia</taxon>
        <taxon>Peptostreptococcales</taxon>
        <taxon>Peptostreptococcaceae</taxon>
        <taxon>Clostridioides</taxon>
    </lineage>
</organism>
<dbReference type="EMBL" id="LK932347">
    <property type="protein sequence ID" value="CDS83364.1"/>
    <property type="molecule type" value="Genomic_DNA"/>
</dbReference>
<keyword evidence="1" id="KW-1133">Transmembrane helix</keyword>
<name>A0A068ZXA6_CLODI</name>
<evidence type="ECO:0000256" key="1">
    <source>
        <dbReference type="SAM" id="Phobius"/>
    </source>
</evidence>
<protein>
    <submittedName>
        <fullName evidence="2">Putative flagellar protein</fullName>
    </submittedName>
</protein>
<feature type="transmembrane region" description="Helical" evidence="1">
    <location>
        <begin position="6"/>
        <end position="26"/>
    </location>
</feature>
<sequence length="145" mass="17218">MVIDKMIQIILIVVSILIIVTIVINLHKESKNKDNRYFDKIFEQEYEANDRLIIAEKRRFFLDKVLAEKRSNSHIKVYENYNLIKANEERKENIFIESKKEVRQENELSLKVKHLISSGYDDVEICKMLDIGKGELLLIRSCYKI</sequence>